<feature type="transmembrane region" description="Helical" evidence="6">
    <location>
        <begin position="335"/>
        <end position="353"/>
    </location>
</feature>
<dbReference type="InterPro" id="IPR050833">
    <property type="entry name" value="Poly_Biosynth_Transport"/>
</dbReference>
<dbReference type="Pfam" id="PF01943">
    <property type="entry name" value="Polysacc_synt"/>
    <property type="match status" value="1"/>
</dbReference>
<keyword evidence="8" id="KW-1185">Reference proteome</keyword>
<feature type="transmembrane region" description="Helical" evidence="6">
    <location>
        <begin position="52"/>
        <end position="77"/>
    </location>
</feature>
<comment type="subcellular location">
    <subcellularLocation>
        <location evidence="1">Cell membrane</location>
        <topology evidence="1">Multi-pass membrane protein</topology>
    </subcellularLocation>
</comment>
<feature type="transmembrane region" description="Helical" evidence="6">
    <location>
        <begin position="97"/>
        <end position="121"/>
    </location>
</feature>
<feature type="transmembrane region" description="Helical" evidence="6">
    <location>
        <begin position="260"/>
        <end position="281"/>
    </location>
</feature>
<dbReference type="EMBL" id="JAAMPU010000105">
    <property type="protein sequence ID" value="NMH28386.1"/>
    <property type="molecule type" value="Genomic_DNA"/>
</dbReference>
<dbReference type="PANTHER" id="PTHR30250:SF11">
    <property type="entry name" value="O-ANTIGEN TRANSPORTER-RELATED"/>
    <property type="match status" value="1"/>
</dbReference>
<feature type="transmembrane region" description="Helical" evidence="6">
    <location>
        <begin position="229"/>
        <end position="248"/>
    </location>
</feature>
<name>A0A972G0V6_9FLAO</name>
<feature type="transmembrane region" description="Helical" evidence="6">
    <location>
        <begin position="399"/>
        <end position="417"/>
    </location>
</feature>
<sequence>MLKKILNDIDLINFILKKGGLIFLFRMISMALTFFTTWYISTHYGGSDFGRFSLALTVLQIIFLFFALGLPSVFLAFTGSFTNDELKKGLLIKATKIVLVVSVFPVLVTFFGADLIAQGIFEKESLAVYFRIVAFAVPFMILHEIICYYFISVSRHLSYGILLFVLPNIVFTLFLILTHCFDLPGYFTFLDYTLGIAITVLVGFFMAFYQSREFSLPDLSYKDILRKSIPMMVGSMFLLLLNWTDILMLGRMETEENIGIYNAAFKIGYLALFFIASMNVVVMPKISELFHQDNIPEMKKVINRATQIVIVLTLPLALFIMIFSKEILSIYGEDFVAGSTCLIFITAGALFNAMTGNVDQILNMTNQQNLVKNIFFIGFVLNVVLNLFLISAYGIQGAALSSLITNVIVNVIFVYKIKKNLGFYTFI</sequence>
<organism evidence="7 8">
    <name type="scientific">Flavobacterium silvaticum</name>
    <dbReference type="NCBI Taxonomy" id="1852020"/>
    <lineage>
        <taxon>Bacteria</taxon>
        <taxon>Pseudomonadati</taxon>
        <taxon>Bacteroidota</taxon>
        <taxon>Flavobacteriia</taxon>
        <taxon>Flavobacteriales</taxon>
        <taxon>Flavobacteriaceae</taxon>
        <taxon>Flavobacterium</taxon>
    </lineage>
</organism>
<proteinExistence type="predicted"/>
<feature type="transmembrane region" description="Helical" evidence="6">
    <location>
        <begin position="127"/>
        <end position="150"/>
    </location>
</feature>
<comment type="caution">
    <text evidence="7">The sequence shown here is derived from an EMBL/GenBank/DDBJ whole genome shotgun (WGS) entry which is preliminary data.</text>
</comment>
<accession>A0A972G0V6</accession>
<feature type="transmembrane region" description="Helical" evidence="6">
    <location>
        <begin position="21"/>
        <end position="40"/>
    </location>
</feature>
<protein>
    <submittedName>
        <fullName evidence="7">Flippase</fullName>
    </submittedName>
</protein>
<feature type="transmembrane region" description="Helical" evidence="6">
    <location>
        <begin position="374"/>
        <end position="393"/>
    </location>
</feature>
<dbReference type="PANTHER" id="PTHR30250">
    <property type="entry name" value="PST FAMILY PREDICTED COLANIC ACID TRANSPORTER"/>
    <property type="match status" value="1"/>
</dbReference>
<evidence type="ECO:0000256" key="3">
    <source>
        <dbReference type="ARBA" id="ARBA00022692"/>
    </source>
</evidence>
<dbReference type="InterPro" id="IPR002797">
    <property type="entry name" value="Polysacc_synth"/>
</dbReference>
<evidence type="ECO:0000256" key="1">
    <source>
        <dbReference type="ARBA" id="ARBA00004651"/>
    </source>
</evidence>
<feature type="transmembrane region" description="Helical" evidence="6">
    <location>
        <begin position="157"/>
        <end position="177"/>
    </location>
</feature>
<keyword evidence="3 6" id="KW-0812">Transmembrane</keyword>
<dbReference type="AlphaFoldDB" id="A0A972G0V6"/>
<dbReference type="GO" id="GO:0005886">
    <property type="term" value="C:plasma membrane"/>
    <property type="evidence" value="ECO:0007669"/>
    <property type="project" value="UniProtKB-SubCell"/>
</dbReference>
<dbReference type="Proteomes" id="UP000712080">
    <property type="component" value="Unassembled WGS sequence"/>
</dbReference>
<evidence type="ECO:0000313" key="8">
    <source>
        <dbReference type="Proteomes" id="UP000712080"/>
    </source>
</evidence>
<reference evidence="7" key="1">
    <citation type="submission" date="2020-02" db="EMBL/GenBank/DDBJ databases">
        <title>Flavobacterium sp. genome.</title>
        <authorList>
            <person name="Jung H.S."/>
            <person name="Baek J.H."/>
            <person name="Jeon C.O."/>
        </authorList>
    </citation>
    <scope>NUCLEOTIDE SEQUENCE</scope>
    <source>
        <strain evidence="7">SE-s28</strain>
    </source>
</reference>
<gene>
    <name evidence="7" type="ORF">G6047_10110</name>
</gene>
<evidence type="ECO:0000313" key="7">
    <source>
        <dbReference type="EMBL" id="NMH28386.1"/>
    </source>
</evidence>
<keyword evidence="2" id="KW-1003">Cell membrane</keyword>
<feature type="transmembrane region" description="Helical" evidence="6">
    <location>
        <begin position="301"/>
        <end position="323"/>
    </location>
</feature>
<evidence type="ECO:0000256" key="5">
    <source>
        <dbReference type="ARBA" id="ARBA00023136"/>
    </source>
</evidence>
<keyword evidence="4 6" id="KW-1133">Transmembrane helix</keyword>
<evidence type="ECO:0000256" key="4">
    <source>
        <dbReference type="ARBA" id="ARBA00022989"/>
    </source>
</evidence>
<keyword evidence="5 6" id="KW-0472">Membrane</keyword>
<evidence type="ECO:0000256" key="2">
    <source>
        <dbReference type="ARBA" id="ARBA00022475"/>
    </source>
</evidence>
<dbReference type="CDD" id="cd13128">
    <property type="entry name" value="MATE_Wzx_like"/>
    <property type="match status" value="1"/>
</dbReference>
<feature type="transmembrane region" description="Helical" evidence="6">
    <location>
        <begin position="189"/>
        <end position="209"/>
    </location>
</feature>
<evidence type="ECO:0000256" key="6">
    <source>
        <dbReference type="SAM" id="Phobius"/>
    </source>
</evidence>
<dbReference type="RefSeq" id="WP_169527487.1">
    <property type="nucleotide sequence ID" value="NZ_JAAMPU010000105.1"/>
</dbReference>